<sequence>MDLMYLWHSLLRKKWVIAFCTLIGLLAGFAFTLTQKKSYLSVSQYSTGFTMAQKVRIKDDGNLNIFEIDLRFNNVFETFRSPKVMGMLSYKLLLHDLEDAHPFRVLTEEQKSQDVYKVVNFENAKSILRSRIADMSIISAYDPEEKKIYDLILLYGYNDQALNNKIAFSRIQSTDFINIAYTSENPLLSAYVVNTIGEQFIRFFNNIYGTRAQESTAKLDSLTSSKKREVDDLTARLRDFRARIGTPNVADRASAAMGVVQEMTSNFQQEMAKLNNLRGELTAVETQLRSFVSGGSAPVVNNNAEYLRLKRENENLELQKGGKSDDEVKTIQTQIDANVRKMQSVAPTASGSRERAAEKSAVRQSELVDRKVELQQKILAAEQNVRLFSAQKAQYEAMTTTGGGEEVILKAKEEELRIASQEYEALKKSLQASLDLDVNPENNFKQTMVGQPAYRAEPARRTIIMGMSGILIFFLSSIVLLGLEFLDSSFKTPSIFTRVTKLKLLSSLNRIDLKKRALKDHLNFDGDPNRKDEDNLFVENLRKLRYEMERSGKKIFLVTSTQSRQGKTTVIEALAHSLSITKKKVLLIDANFSNNALTRMFEAKPALTQFSVGEKDAAVEKFLGITSMTPIPHTDLIGCPEGNHTPSEVLPKNNLLDNIGKVAERYDFVIIEGASLNEHADSKELARYAEAIIAVFDAKSVLKQTDKDSIEYLRSTEGKFIGTVLNNVEPDNMEL</sequence>
<feature type="transmembrane region" description="Helical" evidence="4">
    <location>
        <begin position="463"/>
        <end position="486"/>
    </location>
</feature>
<evidence type="ECO:0000313" key="7">
    <source>
        <dbReference type="Proteomes" id="UP000293874"/>
    </source>
</evidence>
<dbReference type="Pfam" id="PF01656">
    <property type="entry name" value="CbiA"/>
    <property type="match status" value="1"/>
</dbReference>
<dbReference type="AlphaFoldDB" id="A0A4Q7MZ49"/>
<evidence type="ECO:0000256" key="4">
    <source>
        <dbReference type="SAM" id="Phobius"/>
    </source>
</evidence>
<dbReference type="InterPro" id="IPR002586">
    <property type="entry name" value="CobQ/CobB/MinD/ParA_Nub-bd_dom"/>
</dbReference>
<dbReference type="Gene3D" id="3.40.50.300">
    <property type="entry name" value="P-loop containing nucleotide triphosphate hydrolases"/>
    <property type="match status" value="1"/>
</dbReference>
<feature type="coiled-coil region" evidence="3">
    <location>
        <begin position="260"/>
        <end position="319"/>
    </location>
</feature>
<organism evidence="6 7">
    <name type="scientific">Pseudobacter ginsenosidimutans</name>
    <dbReference type="NCBI Taxonomy" id="661488"/>
    <lineage>
        <taxon>Bacteria</taxon>
        <taxon>Pseudomonadati</taxon>
        <taxon>Bacteroidota</taxon>
        <taxon>Chitinophagia</taxon>
        <taxon>Chitinophagales</taxon>
        <taxon>Chitinophagaceae</taxon>
        <taxon>Pseudobacter</taxon>
    </lineage>
</organism>
<feature type="domain" description="CobQ/CobB/MinD/ParA nucleotide binding" evidence="5">
    <location>
        <begin position="557"/>
        <end position="733"/>
    </location>
</feature>
<dbReference type="RefSeq" id="WP_130542913.1">
    <property type="nucleotide sequence ID" value="NZ_CP042431.1"/>
</dbReference>
<proteinExistence type="predicted"/>
<dbReference type="PANTHER" id="PTHR32309">
    <property type="entry name" value="TYROSINE-PROTEIN KINASE"/>
    <property type="match status" value="1"/>
</dbReference>
<evidence type="ECO:0000256" key="1">
    <source>
        <dbReference type="ARBA" id="ARBA00022741"/>
    </source>
</evidence>
<keyword evidence="4" id="KW-1133">Transmembrane helix</keyword>
<comment type="caution">
    <text evidence="6">The sequence shown here is derived from an EMBL/GenBank/DDBJ whole genome shotgun (WGS) entry which is preliminary data.</text>
</comment>
<dbReference type="InterPro" id="IPR050445">
    <property type="entry name" value="Bact_polysacc_biosynth/exp"/>
</dbReference>
<protein>
    <submittedName>
        <fullName evidence="6">Mrp family chromosome partitioning ATPase</fullName>
    </submittedName>
</protein>
<dbReference type="OrthoDB" id="972983at2"/>
<keyword evidence="3" id="KW-0175">Coiled coil</keyword>
<keyword evidence="7" id="KW-1185">Reference proteome</keyword>
<keyword evidence="4" id="KW-0812">Transmembrane</keyword>
<feature type="coiled-coil region" evidence="3">
    <location>
        <begin position="364"/>
        <end position="429"/>
    </location>
</feature>
<dbReference type="CDD" id="cd05387">
    <property type="entry name" value="BY-kinase"/>
    <property type="match status" value="1"/>
</dbReference>
<evidence type="ECO:0000313" key="6">
    <source>
        <dbReference type="EMBL" id="RZS72503.1"/>
    </source>
</evidence>
<dbReference type="Proteomes" id="UP000293874">
    <property type="component" value="Unassembled WGS sequence"/>
</dbReference>
<reference evidence="6 7" key="1">
    <citation type="submission" date="2019-02" db="EMBL/GenBank/DDBJ databases">
        <title>Genomic Encyclopedia of Type Strains, Phase IV (KMG-IV): sequencing the most valuable type-strain genomes for metagenomic binning, comparative biology and taxonomic classification.</title>
        <authorList>
            <person name="Goeker M."/>
        </authorList>
    </citation>
    <scope>NUCLEOTIDE SEQUENCE [LARGE SCALE GENOMIC DNA]</scope>
    <source>
        <strain evidence="6 7">DSM 18116</strain>
    </source>
</reference>
<keyword evidence="2" id="KW-0067">ATP-binding</keyword>
<dbReference type="SUPFAM" id="SSF52540">
    <property type="entry name" value="P-loop containing nucleoside triphosphate hydrolases"/>
    <property type="match status" value="1"/>
</dbReference>
<dbReference type="InterPro" id="IPR005702">
    <property type="entry name" value="Wzc-like_C"/>
</dbReference>
<keyword evidence="4" id="KW-0472">Membrane</keyword>
<dbReference type="InterPro" id="IPR027417">
    <property type="entry name" value="P-loop_NTPase"/>
</dbReference>
<gene>
    <name evidence="6" type="ORF">EV199_4424</name>
</gene>
<dbReference type="EMBL" id="SGXA01000002">
    <property type="protein sequence ID" value="RZS72503.1"/>
    <property type="molecule type" value="Genomic_DNA"/>
</dbReference>
<evidence type="ECO:0000256" key="3">
    <source>
        <dbReference type="SAM" id="Coils"/>
    </source>
</evidence>
<dbReference type="PANTHER" id="PTHR32309:SF31">
    <property type="entry name" value="CAPSULAR EXOPOLYSACCHARIDE FAMILY"/>
    <property type="match status" value="1"/>
</dbReference>
<evidence type="ECO:0000256" key="2">
    <source>
        <dbReference type="ARBA" id="ARBA00022840"/>
    </source>
</evidence>
<evidence type="ECO:0000259" key="5">
    <source>
        <dbReference type="Pfam" id="PF01656"/>
    </source>
</evidence>
<accession>A0A4Q7MZ49</accession>
<name>A0A4Q7MZ49_9BACT</name>
<keyword evidence="1" id="KW-0547">Nucleotide-binding</keyword>